<gene>
    <name evidence="2" type="ORF">G2W53_041177</name>
</gene>
<accession>A0A834SEP6</accession>
<proteinExistence type="predicted"/>
<evidence type="ECO:0000313" key="2">
    <source>
        <dbReference type="EMBL" id="KAF7802066.1"/>
    </source>
</evidence>
<name>A0A834SEP6_9FABA</name>
<protein>
    <submittedName>
        <fullName evidence="2">Anthranilate synthase alpha</fullName>
    </submittedName>
</protein>
<evidence type="ECO:0000313" key="3">
    <source>
        <dbReference type="Proteomes" id="UP000634136"/>
    </source>
</evidence>
<dbReference type="OrthoDB" id="1436520at2759"/>
<sequence>MTGPKLFKSLCDQGLMGPRPGKIWTESFPSWFRSDLTCMYHLDTSGHSIDTCEQFNVRQDSKNDFRKLREKNHKLREESVRIKEESLALKGENQRLRNEMEKRGLEVRRMNETRQLDSGAELKTLVDRFAKCGVTTEEQLYGKQVNKRT</sequence>
<comment type="caution">
    <text evidence="2">The sequence shown here is derived from an EMBL/GenBank/DDBJ whole genome shotgun (WGS) entry which is preliminary data.</text>
</comment>
<dbReference type="AlphaFoldDB" id="A0A834SEP6"/>
<organism evidence="2 3">
    <name type="scientific">Senna tora</name>
    <dbReference type="NCBI Taxonomy" id="362788"/>
    <lineage>
        <taxon>Eukaryota</taxon>
        <taxon>Viridiplantae</taxon>
        <taxon>Streptophyta</taxon>
        <taxon>Embryophyta</taxon>
        <taxon>Tracheophyta</taxon>
        <taxon>Spermatophyta</taxon>
        <taxon>Magnoliopsida</taxon>
        <taxon>eudicotyledons</taxon>
        <taxon>Gunneridae</taxon>
        <taxon>Pentapetalae</taxon>
        <taxon>rosids</taxon>
        <taxon>fabids</taxon>
        <taxon>Fabales</taxon>
        <taxon>Fabaceae</taxon>
        <taxon>Caesalpinioideae</taxon>
        <taxon>Cassia clade</taxon>
        <taxon>Senna</taxon>
    </lineage>
</organism>
<dbReference type="Proteomes" id="UP000634136">
    <property type="component" value="Unassembled WGS sequence"/>
</dbReference>
<dbReference type="EMBL" id="JAAIUW010000013">
    <property type="protein sequence ID" value="KAF7802066.1"/>
    <property type="molecule type" value="Genomic_DNA"/>
</dbReference>
<feature type="coiled-coil region" evidence="1">
    <location>
        <begin position="58"/>
        <end position="113"/>
    </location>
</feature>
<keyword evidence="3" id="KW-1185">Reference proteome</keyword>
<keyword evidence="1" id="KW-0175">Coiled coil</keyword>
<reference evidence="2" key="1">
    <citation type="submission" date="2020-09" db="EMBL/GenBank/DDBJ databases">
        <title>Genome-Enabled Discovery of Anthraquinone Biosynthesis in Senna tora.</title>
        <authorList>
            <person name="Kang S.-H."/>
            <person name="Pandey R.P."/>
            <person name="Lee C.-M."/>
            <person name="Sim J.-S."/>
            <person name="Jeong J.-T."/>
            <person name="Choi B.-S."/>
            <person name="Jung M."/>
            <person name="Ginzburg D."/>
            <person name="Zhao K."/>
            <person name="Won S.Y."/>
            <person name="Oh T.-J."/>
            <person name="Yu Y."/>
            <person name="Kim N.-H."/>
            <person name="Lee O.R."/>
            <person name="Lee T.-H."/>
            <person name="Bashyal P."/>
            <person name="Kim T.-S."/>
            <person name="Lee W.-H."/>
            <person name="Kawkins C."/>
            <person name="Kim C.-K."/>
            <person name="Kim J.S."/>
            <person name="Ahn B.O."/>
            <person name="Rhee S.Y."/>
            <person name="Sohng J.K."/>
        </authorList>
    </citation>
    <scope>NUCLEOTIDE SEQUENCE</scope>
    <source>
        <tissue evidence="2">Leaf</tissue>
    </source>
</reference>
<evidence type="ECO:0000256" key="1">
    <source>
        <dbReference type="SAM" id="Coils"/>
    </source>
</evidence>